<feature type="transmembrane region" description="Helical" evidence="1">
    <location>
        <begin position="162"/>
        <end position="185"/>
    </location>
</feature>
<accession>A0A7W8CYJ6</accession>
<sequence>MKKSFFYLGNITDGAIYYCHTDRNIYLFKPQNTENDLQQGHSPDLSPLFTAAGLFGYLLLRRHPAFIRSPAIDLFFYCLFSAMVGLGIAFMLIGWIRRRMQKNSVHFVPLEKISNSDYLLIRKKVRKQMPLIYMISAVLLYFLITEPFSWQGDYYLDAVIFFGYFLMWAFLGLAIYFFSPIRWFLAMKALRQIRSM</sequence>
<evidence type="ECO:0000313" key="2">
    <source>
        <dbReference type="EMBL" id="MBB5182642.1"/>
    </source>
</evidence>
<keyword evidence="1" id="KW-1133">Transmembrane helix</keyword>
<evidence type="ECO:0008006" key="4">
    <source>
        <dbReference type="Google" id="ProtNLM"/>
    </source>
</evidence>
<name>A0A7W8CYJ6_9FIRM</name>
<dbReference type="RefSeq" id="WP_183327488.1">
    <property type="nucleotide sequence ID" value="NZ_JACHHK010000002.1"/>
</dbReference>
<dbReference type="AlphaFoldDB" id="A0A7W8CYJ6"/>
<keyword evidence="1" id="KW-0472">Membrane</keyword>
<feature type="transmembrane region" description="Helical" evidence="1">
    <location>
        <begin position="131"/>
        <end position="150"/>
    </location>
</feature>
<evidence type="ECO:0000313" key="3">
    <source>
        <dbReference type="Proteomes" id="UP000539953"/>
    </source>
</evidence>
<reference evidence="2 3" key="1">
    <citation type="submission" date="2020-08" db="EMBL/GenBank/DDBJ databases">
        <title>Genomic Encyclopedia of Type Strains, Phase IV (KMG-IV): sequencing the most valuable type-strain genomes for metagenomic binning, comparative biology and taxonomic classification.</title>
        <authorList>
            <person name="Goeker M."/>
        </authorList>
    </citation>
    <scope>NUCLEOTIDE SEQUENCE [LARGE SCALE GENOMIC DNA]</scope>
    <source>
        <strain evidence="2 3">DSM 25799</strain>
    </source>
</reference>
<protein>
    <recommendedName>
        <fullName evidence="4">Tandem five-TM protein</fullName>
    </recommendedName>
</protein>
<dbReference type="EMBL" id="JACHHK010000002">
    <property type="protein sequence ID" value="MBB5182642.1"/>
    <property type="molecule type" value="Genomic_DNA"/>
</dbReference>
<comment type="caution">
    <text evidence="2">The sequence shown here is derived from an EMBL/GenBank/DDBJ whole genome shotgun (WGS) entry which is preliminary data.</text>
</comment>
<keyword evidence="3" id="KW-1185">Reference proteome</keyword>
<organism evidence="2 3">
    <name type="scientific">Catenisphaera adipataccumulans</name>
    <dbReference type="NCBI Taxonomy" id="700500"/>
    <lineage>
        <taxon>Bacteria</taxon>
        <taxon>Bacillati</taxon>
        <taxon>Bacillota</taxon>
        <taxon>Erysipelotrichia</taxon>
        <taxon>Erysipelotrichales</taxon>
        <taxon>Erysipelotrichaceae</taxon>
        <taxon>Catenisphaera</taxon>
    </lineage>
</organism>
<dbReference type="Proteomes" id="UP000539953">
    <property type="component" value="Unassembled WGS sequence"/>
</dbReference>
<gene>
    <name evidence="2" type="ORF">HNQ47_000661</name>
</gene>
<feature type="transmembrane region" description="Helical" evidence="1">
    <location>
        <begin position="74"/>
        <end position="96"/>
    </location>
</feature>
<proteinExistence type="predicted"/>
<evidence type="ECO:0000256" key="1">
    <source>
        <dbReference type="SAM" id="Phobius"/>
    </source>
</evidence>
<keyword evidence="1" id="KW-0812">Transmembrane</keyword>